<sequence>MKLITVILTSVLCMTACTSNNNAIQKAKNVAFHEYVITQKIEPVTRVSRFRFQAWSSLTDEFIILSSSHKRKFLIELAGYCPDLRWTQAIILNRLNTATLNARSDSISTVEAPQIQCRIKTIYPLTVEQLADIRAIDNPKKDQTDEEESVNTQEQTSTETNSK</sequence>
<dbReference type="RefSeq" id="WP_311581697.1">
    <property type="nucleotide sequence ID" value="NZ_JAVRIF010000005.1"/>
</dbReference>
<evidence type="ECO:0000256" key="2">
    <source>
        <dbReference type="SAM" id="SignalP"/>
    </source>
</evidence>
<dbReference type="Proteomes" id="UP001266357">
    <property type="component" value="Unassembled WGS sequence"/>
</dbReference>
<evidence type="ECO:0000313" key="4">
    <source>
        <dbReference type="Proteomes" id="UP001266357"/>
    </source>
</evidence>
<comment type="caution">
    <text evidence="3">The sequence shown here is derived from an EMBL/GenBank/DDBJ whole genome shotgun (WGS) entry which is preliminary data.</text>
</comment>
<feature type="compositionally biased region" description="Polar residues" evidence="1">
    <location>
        <begin position="150"/>
        <end position="163"/>
    </location>
</feature>
<keyword evidence="2" id="KW-0732">Signal</keyword>
<reference evidence="3 4" key="1">
    <citation type="submission" date="2023-09" db="EMBL/GenBank/DDBJ databases">
        <authorList>
            <person name="Rey-Velasco X."/>
        </authorList>
    </citation>
    <scope>NUCLEOTIDE SEQUENCE [LARGE SCALE GENOMIC DNA]</scope>
    <source>
        <strain evidence="3 4">W431</strain>
    </source>
</reference>
<feature type="region of interest" description="Disordered" evidence="1">
    <location>
        <begin position="136"/>
        <end position="163"/>
    </location>
</feature>
<keyword evidence="4" id="KW-1185">Reference proteome</keyword>
<evidence type="ECO:0000313" key="3">
    <source>
        <dbReference type="EMBL" id="MDT0604164.1"/>
    </source>
</evidence>
<dbReference type="Pfam" id="PF20101">
    <property type="entry name" value="DUF6491"/>
    <property type="match status" value="1"/>
</dbReference>
<dbReference type="EMBL" id="JAVRIF010000005">
    <property type="protein sequence ID" value="MDT0604164.1"/>
    <property type="molecule type" value="Genomic_DNA"/>
</dbReference>
<protein>
    <submittedName>
        <fullName evidence="3">DUF6491 family protein</fullName>
    </submittedName>
</protein>
<dbReference type="InterPro" id="IPR045500">
    <property type="entry name" value="DUF6491"/>
</dbReference>
<accession>A0ABU3A1W4</accession>
<organism evidence="3 4">
    <name type="scientific">Thalassotalea castellviae</name>
    <dbReference type="NCBI Taxonomy" id="3075612"/>
    <lineage>
        <taxon>Bacteria</taxon>
        <taxon>Pseudomonadati</taxon>
        <taxon>Pseudomonadota</taxon>
        <taxon>Gammaproteobacteria</taxon>
        <taxon>Alteromonadales</taxon>
        <taxon>Colwelliaceae</taxon>
        <taxon>Thalassotalea</taxon>
    </lineage>
</organism>
<proteinExistence type="predicted"/>
<name>A0ABU3A1W4_9GAMM</name>
<gene>
    <name evidence="3" type="ORF">RM573_11220</name>
</gene>
<evidence type="ECO:0000256" key="1">
    <source>
        <dbReference type="SAM" id="MobiDB-lite"/>
    </source>
</evidence>
<feature type="chain" id="PRO_5046785809" evidence="2">
    <location>
        <begin position="24"/>
        <end position="163"/>
    </location>
</feature>
<feature type="signal peptide" evidence="2">
    <location>
        <begin position="1"/>
        <end position="23"/>
    </location>
</feature>